<keyword evidence="8" id="KW-0472">Membrane</keyword>
<feature type="transmembrane region" description="Helical" evidence="8">
    <location>
        <begin position="110"/>
        <end position="134"/>
    </location>
</feature>
<feature type="domain" description="4Fe-4S ferredoxin-type" evidence="9">
    <location>
        <begin position="338"/>
        <end position="369"/>
    </location>
</feature>
<organism evidence="10 11">
    <name type="scientific">Desulfomicrobium norvegicum (strain DSM 1741 / NCIMB 8310)</name>
    <name type="common">Desulfovibrio baculatus (strain Norway 4)</name>
    <name type="synonym">Desulfovibrio desulfuricans (strain Norway 4)</name>
    <dbReference type="NCBI Taxonomy" id="52561"/>
    <lineage>
        <taxon>Bacteria</taxon>
        <taxon>Pseudomonadati</taxon>
        <taxon>Thermodesulfobacteriota</taxon>
        <taxon>Desulfovibrionia</taxon>
        <taxon>Desulfovibrionales</taxon>
        <taxon>Desulfomicrobiaceae</taxon>
        <taxon>Desulfomicrobium</taxon>
    </lineage>
</organism>
<evidence type="ECO:0000256" key="5">
    <source>
        <dbReference type="ARBA" id="ARBA00023004"/>
    </source>
</evidence>
<dbReference type="AlphaFoldDB" id="A0A8G2C6G3"/>
<keyword evidence="8" id="KW-1133">Transmembrane helix</keyword>
<feature type="transmembrane region" description="Helical" evidence="8">
    <location>
        <begin position="54"/>
        <end position="75"/>
    </location>
</feature>
<dbReference type="GO" id="GO:0046872">
    <property type="term" value="F:metal ion binding"/>
    <property type="evidence" value="ECO:0007669"/>
    <property type="project" value="UniProtKB-KW"/>
</dbReference>
<feature type="region of interest" description="Disordered" evidence="7">
    <location>
        <begin position="497"/>
        <end position="520"/>
    </location>
</feature>
<dbReference type="Gene3D" id="3.30.70.20">
    <property type="match status" value="3"/>
</dbReference>
<dbReference type="EMBL" id="FOTO01000016">
    <property type="protein sequence ID" value="SFM14566.1"/>
    <property type="molecule type" value="Genomic_DNA"/>
</dbReference>
<feature type="transmembrane region" description="Helical" evidence="8">
    <location>
        <begin position="12"/>
        <end position="34"/>
    </location>
</feature>
<keyword evidence="5" id="KW-0408">Iron</keyword>
<keyword evidence="6" id="KW-0411">Iron-sulfur</keyword>
<reference evidence="10 11" key="1">
    <citation type="submission" date="2016-10" db="EMBL/GenBank/DDBJ databases">
        <authorList>
            <person name="Varghese N."/>
            <person name="Submissions S."/>
        </authorList>
    </citation>
    <scope>NUCLEOTIDE SEQUENCE [LARGE SCALE GENOMIC DNA]</scope>
    <source>
        <strain evidence="10 11">DSM 1741</strain>
    </source>
</reference>
<evidence type="ECO:0000259" key="9">
    <source>
        <dbReference type="PROSITE" id="PS51379"/>
    </source>
</evidence>
<protein>
    <submittedName>
        <fullName evidence="10">4Fe-4S binding domain-containing protein</fullName>
    </submittedName>
</protein>
<gene>
    <name evidence="10" type="ORF">SAMN05421830_11655</name>
</gene>
<dbReference type="Pfam" id="PF00037">
    <property type="entry name" value="Fer4"/>
    <property type="match status" value="1"/>
</dbReference>
<evidence type="ECO:0000313" key="10">
    <source>
        <dbReference type="EMBL" id="SFM14566.1"/>
    </source>
</evidence>
<keyword evidence="8" id="KW-0812">Transmembrane</keyword>
<evidence type="ECO:0000256" key="7">
    <source>
        <dbReference type="SAM" id="MobiDB-lite"/>
    </source>
</evidence>
<evidence type="ECO:0000256" key="3">
    <source>
        <dbReference type="ARBA" id="ARBA00022723"/>
    </source>
</evidence>
<feature type="domain" description="4Fe-4S ferredoxin-type" evidence="9">
    <location>
        <begin position="424"/>
        <end position="453"/>
    </location>
</feature>
<dbReference type="CDD" id="cd16373">
    <property type="entry name" value="DMSOR_beta_like"/>
    <property type="match status" value="1"/>
</dbReference>
<feature type="domain" description="4Fe-4S ferredoxin-type" evidence="9">
    <location>
        <begin position="252"/>
        <end position="281"/>
    </location>
</feature>
<evidence type="ECO:0000256" key="4">
    <source>
        <dbReference type="ARBA" id="ARBA00022982"/>
    </source>
</evidence>
<sequence>MGMKPGHLKTVRVALSLVFFGLTALVFLDLASVIPPWFTGGILYLQFIPSLLAFMHGAALGAAGWLFVVALTVLFGRVYCSTVCPLGTLQDAIGFTAGKRRRFHFRPAGTLRYAIAAVTALLLVGGSGLLLNLLDPFSAFGRILADLVRPAVIVINNVTAAAFEQFGQYAVSRKQWAVLTPLAVGVAATTLVVVGWLAARRGRLYCNTVCPVGTLLGLVSRISWLGLGIDHDRCTKCGRCVRACKAGCIDLARMRLDAGRCVACYNCLAACPEGAVHFENRWRRASAVQVDQGRRDFLLHSGVSLLGLAGLAENNATVLQSRPTTVPEAVTGPVSPPGSISIERFTSLCTACHLCVSVCPSRVLSPSLLEFGPSGMMQPRLDFRASYCNFECTLCSQVCPTGAIQLLTVEGKKRTQLGVTRFIKENCVVFTDNTNCGACSEHCPTKAVRMVPHPNPLNRALFIPEVHADYYIGCGACEHACPTRPFKAICVDGNPVHARSKKPEPTAPEIKINDTEDFPF</sequence>
<feature type="domain" description="4Fe-4S ferredoxin-type" evidence="9">
    <location>
        <begin position="462"/>
        <end position="494"/>
    </location>
</feature>
<dbReference type="PROSITE" id="PS51379">
    <property type="entry name" value="4FE4S_FER_2"/>
    <property type="match status" value="6"/>
</dbReference>
<feature type="domain" description="4Fe-4S ferredoxin-type" evidence="9">
    <location>
        <begin position="377"/>
        <end position="409"/>
    </location>
</feature>
<accession>A0A8G2C6G3</accession>
<dbReference type="PROSITE" id="PS00198">
    <property type="entry name" value="4FE4S_FER_1"/>
    <property type="match status" value="2"/>
</dbReference>
<comment type="caution">
    <text evidence="10">The sequence shown here is derived from an EMBL/GenBank/DDBJ whole genome shotgun (WGS) entry which is preliminary data.</text>
</comment>
<evidence type="ECO:0000256" key="6">
    <source>
        <dbReference type="ARBA" id="ARBA00023014"/>
    </source>
</evidence>
<dbReference type="InterPro" id="IPR017896">
    <property type="entry name" value="4Fe4S_Fe-S-bd"/>
</dbReference>
<dbReference type="SUPFAM" id="SSF54862">
    <property type="entry name" value="4Fe-4S ferredoxins"/>
    <property type="match status" value="2"/>
</dbReference>
<feature type="transmembrane region" description="Helical" evidence="8">
    <location>
        <begin position="176"/>
        <end position="197"/>
    </location>
</feature>
<proteinExistence type="predicted"/>
<keyword evidence="11" id="KW-1185">Reference proteome</keyword>
<dbReference type="Pfam" id="PF12801">
    <property type="entry name" value="Fer4_5"/>
    <property type="match status" value="2"/>
</dbReference>
<dbReference type="InterPro" id="IPR051684">
    <property type="entry name" value="Electron_Trans/Redox"/>
</dbReference>
<dbReference type="Proteomes" id="UP000199581">
    <property type="component" value="Unassembled WGS sequence"/>
</dbReference>
<keyword evidence="1" id="KW-0813">Transport</keyword>
<name>A0A8G2C6G3_DESNO</name>
<dbReference type="PANTHER" id="PTHR30176:SF3">
    <property type="entry name" value="FERREDOXIN-TYPE PROTEIN NAPH"/>
    <property type="match status" value="1"/>
</dbReference>
<dbReference type="GO" id="GO:0005886">
    <property type="term" value="C:plasma membrane"/>
    <property type="evidence" value="ECO:0007669"/>
    <property type="project" value="TreeGrafter"/>
</dbReference>
<dbReference type="InterPro" id="IPR017900">
    <property type="entry name" value="4Fe4S_Fe_S_CS"/>
</dbReference>
<evidence type="ECO:0000256" key="1">
    <source>
        <dbReference type="ARBA" id="ARBA00022448"/>
    </source>
</evidence>
<evidence type="ECO:0000256" key="8">
    <source>
        <dbReference type="SAM" id="Phobius"/>
    </source>
</evidence>
<dbReference type="GO" id="GO:0051539">
    <property type="term" value="F:4 iron, 4 sulfur cluster binding"/>
    <property type="evidence" value="ECO:0007669"/>
    <property type="project" value="UniProtKB-KW"/>
</dbReference>
<feature type="domain" description="4Fe-4S ferredoxin-type" evidence="9">
    <location>
        <begin position="225"/>
        <end position="251"/>
    </location>
</feature>
<dbReference type="Pfam" id="PF12838">
    <property type="entry name" value="Fer4_7"/>
    <property type="match status" value="2"/>
</dbReference>
<evidence type="ECO:0000313" key="11">
    <source>
        <dbReference type="Proteomes" id="UP000199581"/>
    </source>
</evidence>
<keyword evidence="2" id="KW-0004">4Fe-4S</keyword>
<evidence type="ECO:0000256" key="2">
    <source>
        <dbReference type="ARBA" id="ARBA00022485"/>
    </source>
</evidence>
<feature type="transmembrane region" description="Helical" evidence="8">
    <location>
        <begin position="204"/>
        <end position="227"/>
    </location>
</feature>
<dbReference type="PANTHER" id="PTHR30176">
    <property type="entry name" value="FERREDOXIN-TYPE PROTEIN NAPH"/>
    <property type="match status" value="1"/>
</dbReference>
<keyword evidence="3" id="KW-0479">Metal-binding</keyword>
<keyword evidence="4" id="KW-0249">Electron transport</keyword>